<dbReference type="InterPro" id="IPR051031">
    <property type="entry name" value="RING-box_E3_Ubiquitin_Ligase"/>
</dbReference>
<organism evidence="14 15">
    <name type="scientific">Diploscapter pachys</name>
    <dbReference type="NCBI Taxonomy" id="2018661"/>
    <lineage>
        <taxon>Eukaryota</taxon>
        <taxon>Metazoa</taxon>
        <taxon>Ecdysozoa</taxon>
        <taxon>Nematoda</taxon>
        <taxon>Chromadorea</taxon>
        <taxon>Rhabditida</taxon>
        <taxon>Rhabditina</taxon>
        <taxon>Rhabditomorpha</taxon>
        <taxon>Rhabditoidea</taxon>
        <taxon>Rhabditidae</taxon>
        <taxon>Diploscapter</taxon>
    </lineage>
</organism>
<dbReference type="Gene3D" id="3.30.40.10">
    <property type="entry name" value="Zinc/RING finger domain, C3HC4 (zinc finger)"/>
    <property type="match status" value="1"/>
</dbReference>
<evidence type="ECO:0000256" key="12">
    <source>
        <dbReference type="SAM" id="MobiDB-lite"/>
    </source>
</evidence>
<evidence type="ECO:0000256" key="8">
    <source>
        <dbReference type="ARBA" id="ARBA00022786"/>
    </source>
</evidence>
<dbReference type="GO" id="GO:0005737">
    <property type="term" value="C:cytoplasm"/>
    <property type="evidence" value="ECO:0007669"/>
    <property type="project" value="UniProtKB-SubCell"/>
</dbReference>
<gene>
    <name evidence="14" type="ORF">WR25_13448</name>
</gene>
<dbReference type="PROSITE" id="PS50089">
    <property type="entry name" value="ZF_RING_2"/>
    <property type="match status" value="1"/>
</dbReference>
<accession>A0A2A2KGM2</accession>
<comment type="caution">
    <text evidence="14">The sequence shown here is derived from an EMBL/GenBank/DDBJ whole genome shotgun (WGS) entry which is preliminary data.</text>
</comment>
<name>A0A2A2KGM2_9BILA</name>
<evidence type="ECO:0000256" key="4">
    <source>
        <dbReference type="ARBA" id="ARBA00009273"/>
    </source>
</evidence>
<dbReference type="SUPFAM" id="SSF57850">
    <property type="entry name" value="RING/U-box"/>
    <property type="match status" value="1"/>
</dbReference>
<evidence type="ECO:0000256" key="2">
    <source>
        <dbReference type="ARBA" id="ARBA00004496"/>
    </source>
</evidence>
<feature type="compositionally biased region" description="Polar residues" evidence="12">
    <location>
        <begin position="22"/>
        <end position="32"/>
    </location>
</feature>
<sequence length="117" mass="13482">MSREYESSKHEDVAMGDESTSRSENCPQPNANRPFTLKKWNAAATWCWDVDCDTCAICRVHLMEECLRCQAETSSECVCVWGECNHSFHNCCMAAWIKMNPRCPLCQQEWVVQRIGK</sequence>
<keyword evidence="6" id="KW-0479">Metal-binding</keyword>
<comment type="similarity">
    <text evidence="4">Belongs to the RING-box family.</text>
</comment>
<keyword evidence="7 11" id="KW-0863">Zinc-finger</keyword>
<evidence type="ECO:0000256" key="10">
    <source>
        <dbReference type="ARBA" id="ARBA00023242"/>
    </source>
</evidence>
<dbReference type="STRING" id="2018661.A0A2A2KGM2"/>
<keyword evidence="8" id="KW-0833">Ubl conjugation pathway</keyword>
<comment type="pathway">
    <text evidence="3">Protein modification; protein ubiquitination.</text>
</comment>
<evidence type="ECO:0000259" key="13">
    <source>
        <dbReference type="PROSITE" id="PS50089"/>
    </source>
</evidence>
<dbReference type="AlphaFoldDB" id="A0A2A2KGM2"/>
<dbReference type="EMBL" id="LIAE01008670">
    <property type="protein sequence ID" value="PAV73028.1"/>
    <property type="molecule type" value="Genomic_DNA"/>
</dbReference>
<evidence type="ECO:0000256" key="9">
    <source>
        <dbReference type="ARBA" id="ARBA00022833"/>
    </source>
</evidence>
<dbReference type="InterPro" id="IPR013083">
    <property type="entry name" value="Znf_RING/FYVE/PHD"/>
</dbReference>
<dbReference type="InterPro" id="IPR024766">
    <property type="entry name" value="Znf_RING_H2"/>
</dbReference>
<evidence type="ECO:0000256" key="11">
    <source>
        <dbReference type="PROSITE-ProRule" id="PRU00175"/>
    </source>
</evidence>
<proteinExistence type="inferred from homology"/>
<dbReference type="OrthoDB" id="8962942at2759"/>
<evidence type="ECO:0000256" key="5">
    <source>
        <dbReference type="ARBA" id="ARBA00022490"/>
    </source>
</evidence>
<keyword evidence="9" id="KW-0862">Zinc</keyword>
<evidence type="ECO:0000256" key="1">
    <source>
        <dbReference type="ARBA" id="ARBA00004123"/>
    </source>
</evidence>
<reference evidence="14 15" key="1">
    <citation type="journal article" date="2017" name="Curr. Biol.">
        <title>Genome architecture and evolution of a unichromosomal asexual nematode.</title>
        <authorList>
            <person name="Fradin H."/>
            <person name="Zegar C."/>
            <person name="Gutwein M."/>
            <person name="Lucas J."/>
            <person name="Kovtun M."/>
            <person name="Corcoran D."/>
            <person name="Baugh L.R."/>
            <person name="Kiontke K."/>
            <person name="Gunsalus K."/>
            <person name="Fitch D.H."/>
            <person name="Piano F."/>
        </authorList>
    </citation>
    <scope>NUCLEOTIDE SEQUENCE [LARGE SCALE GENOMIC DNA]</scope>
    <source>
        <strain evidence="14">PF1309</strain>
    </source>
</reference>
<keyword evidence="15" id="KW-1185">Reference proteome</keyword>
<feature type="region of interest" description="Disordered" evidence="12">
    <location>
        <begin position="1"/>
        <end position="32"/>
    </location>
</feature>
<evidence type="ECO:0000313" key="15">
    <source>
        <dbReference type="Proteomes" id="UP000218231"/>
    </source>
</evidence>
<evidence type="ECO:0000313" key="14">
    <source>
        <dbReference type="EMBL" id="PAV73028.1"/>
    </source>
</evidence>
<feature type="domain" description="RING-type" evidence="13">
    <location>
        <begin position="66"/>
        <end position="107"/>
    </location>
</feature>
<protein>
    <recommendedName>
        <fullName evidence="13">RING-type domain-containing protein</fullName>
    </recommendedName>
</protein>
<comment type="subcellular location">
    <subcellularLocation>
        <location evidence="2">Cytoplasm</location>
    </subcellularLocation>
    <subcellularLocation>
        <location evidence="1">Nucleus</location>
    </subcellularLocation>
</comment>
<dbReference type="Proteomes" id="UP000218231">
    <property type="component" value="Unassembled WGS sequence"/>
</dbReference>
<evidence type="ECO:0000256" key="6">
    <source>
        <dbReference type="ARBA" id="ARBA00022723"/>
    </source>
</evidence>
<dbReference type="GO" id="GO:0008270">
    <property type="term" value="F:zinc ion binding"/>
    <property type="evidence" value="ECO:0007669"/>
    <property type="project" value="UniProtKB-KW"/>
</dbReference>
<dbReference type="Pfam" id="PF12678">
    <property type="entry name" value="zf-rbx1"/>
    <property type="match status" value="1"/>
</dbReference>
<dbReference type="PANTHER" id="PTHR11210">
    <property type="entry name" value="RING BOX"/>
    <property type="match status" value="1"/>
</dbReference>
<keyword evidence="5" id="KW-0963">Cytoplasm</keyword>
<keyword evidence="10" id="KW-0539">Nucleus</keyword>
<evidence type="ECO:0000256" key="7">
    <source>
        <dbReference type="ARBA" id="ARBA00022771"/>
    </source>
</evidence>
<dbReference type="GO" id="GO:0005634">
    <property type="term" value="C:nucleus"/>
    <property type="evidence" value="ECO:0007669"/>
    <property type="project" value="UniProtKB-SubCell"/>
</dbReference>
<dbReference type="InterPro" id="IPR001841">
    <property type="entry name" value="Znf_RING"/>
</dbReference>
<feature type="compositionally biased region" description="Basic and acidic residues" evidence="12">
    <location>
        <begin position="1"/>
        <end position="13"/>
    </location>
</feature>
<dbReference type="GO" id="GO:0031461">
    <property type="term" value="C:cullin-RING ubiquitin ligase complex"/>
    <property type="evidence" value="ECO:0007669"/>
    <property type="project" value="UniProtKB-ARBA"/>
</dbReference>
<evidence type="ECO:0000256" key="3">
    <source>
        <dbReference type="ARBA" id="ARBA00004906"/>
    </source>
</evidence>